<dbReference type="PANTHER" id="PTHR11808">
    <property type="entry name" value="TRANS-SULFURATION ENZYME FAMILY MEMBER"/>
    <property type="match status" value="1"/>
</dbReference>
<keyword evidence="6" id="KW-1185">Reference proteome</keyword>
<evidence type="ECO:0000256" key="4">
    <source>
        <dbReference type="SAM" id="MobiDB-lite"/>
    </source>
</evidence>
<dbReference type="PANTHER" id="PTHR11808:SF85">
    <property type="entry name" value="CYSTATHIONINE GAMMA-LYASE-RELATED"/>
    <property type="match status" value="1"/>
</dbReference>
<reference evidence="5 6" key="1">
    <citation type="journal article" date="2019" name="Int. J. Syst. Evol. Microbiol.">
        <title>The Global Catalogue of Microorganisms (GCM) 10K type strain sequencing project: providing services to taxonomists for standard genome sequencing and annotation.</title>
        <authorList>
            <consortium name="The Broad Institute Genomics Platform"/>
            <consortium name="The Broad Institute Genome Sequencing Center for Infectious Disease"/>
            <person name="Wu L."/>
            <person name="Ma J."/>
        </authorList>
    </citation>
    <scope>NUCLEOTIDE SEQUENCE [LARGE SCALE GENOMIC DNA]</scope>
    <source>
        <strain evidence="5 6">JCM 6833</strain>
    </source>
</reference>
<comment type="caution">
    <text evidence="5">The sequence shown here is derived from an EMBL/GenBank/DDBJ whole genome shotgun (WGS) entry which is preliminary data.</text>
</comment>
<evidence type="ECO:0000313" key="6">
    <source>
        <dbReference type="Proteomes" id="UP001501509"/>
    </source>
</evidence>
<dbReference type="InterPro" id="IPR015422">
    <property type="entry name" value="PyrdxlP-dep_Trfase_small"/>
</dbReference>
<evidence type="ECO:0000256" key="2">
    <source>
        <dbReference type="ARBA" id="ARBA00022898"/>
    </source>
</evidence>
<dbReference type="Pfam" id="PF01053">
    <property type="entry name" value="Cys_Met_Meta_PP"/>
    <property type="match status" value="1"/>
</dbReference>
<comment type="similarity">
    <text evidence="3">Belongs to the trans-sulfuration enzymes family.</text>
</comment>
<dbReference type="EMBL" id="BAAATD010000001">
    <property type="protein sequence ID" value="GAA2574002.1"/>
    <property type="molecule type" value="Genomic_DNA"/>
</dbReference>
<keyword evidence="2 3" id="KW-0663">Pyridoxal phosphate</keyword>
<dbReference type="InterPro" id="IPR015424">
    <property type="entry name" value="PyrdxlP-dep_Trfase"/>
</dbReference>
<comment type="cofactor">
    <cofactor evidence="1 3">
        <name>pyridoxal 5'-phosphate</name>
        <dbReference type="ChEBI" id="CHEBI:597326"/>
    </cofactor>
</comment>
<gene>
    <name evidence="5" type="ORF">GCM10010411_02150</name>
</gene>
<dbReference type="PIRSF" id="PIRSF001434">
    <property type="entry name" value="CGS"/>
    <property type="match status" value="1"/>
</dbReference>
<evidence type="ECO:0000256" key="3">
    <source>
        <dbReference type="RuleBase" id="RU362118"/>
    </source>
</evidence>
<evidence type="ECO:0000313" key="5">
    <source>
        <dbReference type="EMBL" id="GAA2574002.1"/>
    </source>
</evidence>
<dbReference type="InterPro" id="IPR015421">
    <property type="entry name" value="PyrdxlP-dep_Trfase_major"/>
</dbReference>
<proteinExistence type="inferred from homology"/>
<dbReference type="Gene3D" id="3.90.1150.10">
    <property type="entry name" value="Aspartate Aminotransferase, domain 1"/>
    <property type="match status" value="1"/>
</dbReference>
<sequence>MGLPVWRTSAFAFADAAEHAGLASGHVANPTAEAFAAGLAALEGAGLDGDPVEGEAFGSGMAAVTAVFLAFARSGAHVVAPSSMYGGTRDLLTGTLGRFGVDTTFADLGDADAVRAAMRPATRLVWAETLGASGLEVPDLPLLAELAHEAGALLVADSTLATPVVCRPLEHGADLVVHAASTFIGGHGDATGGAVIGRPEPLEAVRRVRSETGSVLAPDEAFLLRRGLETLPVRVRRQCDTANLFAAAVAGHPGVRAVDYPGLPGHPGHELARRLFTAGPEGTRFGAVVTVTPHGGRDAGPALVDALRLPLVAASLGGTHTTVAHVASTTHPRLDEAAVRFSIGLEDVDDLVRDVTEALDTIGRALGSAAPPSPRPPAQTRLAAEPH</sequence>
<protein>
    <submittedName>
        <fullName evidence="5">O-succinylhomoserine sulfhydrylase</fullName>
    </submittedName>
</protein>
<name>A0ABN3P9J1_9ACTN</name>
<dbReference type="Proteomes" id="UP001501509">
    <property type="component" value="Unassembled WGS sequence"/>
</dbReference>
<feature type="region of interest" description="Disordered" evidence="4">
    <location>
        <begin position="365"/>
        <end position="387"/>
    </location>
</feature>
<dbReference type="Gene3D" id="3.40.640.10">
    <property type="entry name" value="Type I PLP-dependent aspartate aminotransferase-like (Major domain)"/>
    <property type="match status" value="1"/>
</dbReference>
<dbReference type="InterPro" id="IPR000277">
    <property type="entry name" value="Cys/Met-Metab_PyrdxlP-dep_enz"/>
</dbReference>
<evidence type="ECO:0000256" key="1">
    <source>
        <dbReference type="ARBA" id="ARBA00001933"/>
    </source>
</evidence>
<accession>A0ABN3P9J1</accession>
<organism evidence="5 6">
    <name type="scientific">Actinomadura fulvescens</name>
    <dbReference type="NCBI Taxonomy" id="46160"/>
    <lineage>
        <taxon>Bacteria</taxon>
        <taxon>Bacillati</taxon>
        <taxon>Actinomycetota</taxon>
        <taxon>Actinomycetes</taxon>
        <taxon>Streptosporangiales</taxon>
        <taxon>Thermomonosporaceae</taxon>
        <taxon>Actinomadura</taxon>
    </lineage>
</organism>
<dbReference type="SUPFAM" id="SSF53383">
    <property type="entry name" value="PLP-dependent transferases"/>
    <property type="match status" value="1"/>
</dbReference>